<feature type="compositionally biased region" description="Polar residues" evidence="1">
    <location>
        <begin position="112"/>
        <end position="136"/>
    </location>
</feature>
<keyword evidence="3" id="KW-1185">Reference proteome</keyword>
<evidence type="ECO:0000313" key="2">
    <source>
        <dbReference type="EMBL" id="KAK8725859.1"/>
    </source>
</evidence>
<sequence length="213" mass="23220">ASEMACLDDEYSWSPPSEAELKVIAARSERNNKISSIMGQYLLKGYKMLAITCPICDCILLEDRMTNKYCIGCSEVDADTRKDNPAVSEEAARRAVEEIQHRQNHEKESPSPGKSITSNESSLTNTPKVPLVTQSVPTSTSDTKVYCESPASKSLLVHGINLSEDVAAAVNALRCKLGWATSQLQATTSVHEAQNLSELITETCKAITALRDL</sequence>
<accession>A0AAW0WDR9</accession>
<reference evidence="2 3" key="1">
    <citation type="journal article" date="2024" name="BMC Genomics">
        <title>Genome assembly of redclaw crayfish (Cherax quadricarinatus) provides insights into its immune adaptation and hypoxia tolerance.</title>
        <authorList>
            <person name="Liu Z."/>
            <person name="Zheng J."/>
            <person name="Li H."/>
            <person name="Fang K."/>
            <person name="Wang S."/>
            <person name="He J."/>
            <person name="Zhou D."/>
            <person name="Weng S."/>
            <person name="Chi M."/>
            <person name="Gu Z."/>
            <person name="He J."/>
            <person name="Li F."/>
            <person name="Wang M."/>
        </authorList>
    </citation>
    <scope>NUCLEOTIDE SEQUENCE [LARGE SCALE GENOMIC DNA]</scope>
    <source>
        <strain evidence="2">ZL_2023a</strain>
    </source>
</reference>
<feature type="region of interest" description="Disordered" evidence="1">
    <location>
        <begin position="98"/>
        <end position="136"/>
    </location>
</feature>
<dbReference type="InterPro" id="IPR051888">
    <property type="entry name" value="UPF0148_domain"/>
</dbReference>
<protein>
    <recommendedName>
        <fullName evidence="4">Sjoegren syndrome/scleroderma autoantigen 1</fullName>
    </recommendedName>
</protein>
<evidence type="ECO:0000313" key="3">
    <source>
        <dbReference type="Proteomes" id="UP001445076"/>
    </source>
</evidence>
<dbReference type="Proteomes" id="UP001445076">
    <property type="component" value="Unassembled WGS sequence"/>
</dbReference>
<feature type="non-terminal residue" evidence="2">
    <location>
        <position position="1"/>
    </location>
</feature>
<dbReference type="InterPro" id="IPR009563">
    <property type="entry name" value="SSSCA1"/>
</dbReference>
<dbReference type="Pfam" id="PF06677">
    <property type="entry name" value="Auto_anti-p27"/>
    <property type="match status" value="1"/>
</dbReference>
<dbReference type="EMBL" id="JARKIK010000081">
    <property type="protein sequence ID" value="KAK8725859.1"/>
    <property type="molecule type" value="Genomic_DNA"/>
</dbReference>
<organism evidence="2 3">
    <name type="scientific">Cherax quadricarinatus</name>
    <name type="common">Australian red claw crayfish</name>
    <dbReference type="NCBI Taxonomy" id="27406"/>
    <lineage>
        <taxon>Eukaryota</taxon>
        <taxon>Metazoa</taxon>
        <taxon>Ecdysozoa</taxon>
        <taxon>Arthropoda</taxon>
        <taxon>Crustacea</taxon>
        <taxon>Multicrustacea</taxon>
        <taxon>Malacostraca</taxon>
        <taxon>Eumalacostraca</taxon>
        <taxon>Eucarida</taxon>
        <taxon>Decapoda</taxon>
        <taxon>Pleocyemata</taxon>
        <taxon>Astacidea</taxon>
        <taxon>Parastacoidea</taxon>
        <taxon>Parastacidae</taxon>
        <taxon>Cherax</taxon>
    </lineage>
</organism>
<feature type="compositionally biased region" description="Basic and acidic residues" evidence="1">
    <location>
        <begin position="98"/>
        <end position="109"/>
    </location>
</feature>
<evidence type="ECO:0008006" key="4">
    <source>
        <dbReference type="Google" id="ProtNLM"/>
    </source>
</evidence>
<gene>
    <name evidence="2" type="ORF">OTU49_010523</name>
</gene>
<comment type="caution">
    <text evidence="2">The sequence shown here is derived from an EMBL/GenBank/DDBJ whole genome shotgun (WGS) entry which is preliminary data.</text>
</comment>
<proteinExistence type="predicted"/>
<name>A0AAW0WDR9_CHEQU</name>
<dbReference type="PANTHER" id="PTHR16537:SF1">
    <property type="entry name" value="PROTEIN ZNRD2"/>
    <property type="match status" value="1"/>
</dbReference>
<evidence type="ECO:0000256" key="1">
    <source>
        <dbReference type="SAM" id="MobiDB-lite"/>
    </source>
</evidence>
<dbReference type="AlphaFoldDB" id="A0AAW0WDR9"/>
<dbReference type="PANTHER" id="PTHR16537">
    <property type="entry name" value="SJOEGREN SYNDROME/SCLERODERMA AUTOANTIGEN 1"/>
    <property type="match status" value="1"/>
</dbReference>